<dbReference type="PANTHER" id="PTHR47843">
    <property type="entry name" value="BTB DOMAIN-CONTAINING PROTEIN-RELATED"/>
    <property type="match status" value="1"/>
</dbReference>
<organism evidence="1 2">
    <name type="scientific">Neohortaea acidophila</name>
    <dbReference type="NCBI Taxonomy" id="245834"/>
    <lineage>
        <taxon>Eukaryota</taxon>
        <taxon>Fungi</taxon>
        <taxon>Dikarya</taxon>
        <taxon>Ascomycota</taxon>
        <taxon>Pezizomycotina</taxon>
        <taxon>Dothideomycetes</taxon>
        <taxon>Dothideomycetidae</taxon>
        <taxon>Mycosphaerellales</taxon>
        <taxon>Teratosphaeriaceae</taxon>
        <taxon>Neohortaea</taxon>
    </lineage>
</organism>
<dbReference type="InterPro" id="IPR011333">
    <property type="entry name" value="SKP1/BTB/POZ_sf"/>
</dbReference>
<dbReference type="EMBL" id="MU001642">
    <property type="protein sequence ID" value="KAF2479151.1"/>
    <property type="molecule type" value="Genomic_DNA"/>
</dbReference>
<protein>
    <recommendedName>
        <fullName evidence="3">BTB domain-containing protein</fullName>
    </recommendedName>
</protein>
<dbReference type="GeneID" id="54478765"/>
<dbReference type="Gene3D" id="3.30.710.10">
    <property type="entry name" value="Potassium Channel Kv1.1, Chain A"/>
    <property type="match status" value="1"/>
</dbReference>
<dbReference type="Proteomes" id="UP000799767">
    <property type="component" value="Unassembled WGS sequence"/>
</dbReference>
<accession>A0A6A6PHD4</accession>
<dbReference type="RefSeq" id="XP_033585721.1">
    <property type="nucleotide sequence ID" value="XM_033737763.1"/>
</dbReference>
<evidence type="ECO:0008006" key="3">
    <source>
        <dbReference type="Google" id="ProtNLM"/>
    </source>
</evidence>
<dbReference type="OrthoDB" id="1022638at2759"/>
<sequence>MAPNVGASNFTAVRAPAAQGLDVTAATITVTVGAASEQRTFYIHSGLACNHSKAIVKLYHKPGDEGRIIRLGEDDPEAFEMFARFLYSGKVHSRMEGDIDSDQAEVYDNEWPRLTLGWRLGDRLQSPSFKDAVVDAVCEKMQNDRRYPVSLYQDIYPHTSAGAPLRRLIVDIAVWKWHAHNFRATEFHGSWNDFFRDLAVRQFEIGKEGRKDPAPFSTPNCIYHEHGDDYPCYRTMF</sequence>
<reference evidence="1" key="1">
    <citation type="journal article" date="2020" name="Stud. Mycol.">
        <title>101 Dothideomycetes genomes: a test case for predicting lifestyles and emergence of pathogens.</title>
        <authorList>
            <person name="Haridas S."/>
            <person name="Albert R."/>
            <person name="Binder M."/>
            <person name="Bloem J."/>
            <person name="Labutti K."/>
            <person name="Salamov A."/>
            <person name="Andreopoulos B."/>
            <person name="Baker S."/>
            <person name="Barry K."/>
            <person name="Bills G."/>
            <person name="Bluhm B."/>
            <person name="Cannon C."/>
            <person name="Castanera R."/>
            <person name="Culley D."/>
            <person name="Daum C."/>
            <person name="Ezra D."/>
            <person name="Gonzalez J."/>
            <person name="Henrissat B."/>
            <person name="Kuo A."/>
            <person name="Liang C."/>
            <person name="Lipzen A."/>
            <person name="Lutzoni F."/>
            <person name="Magnuson J."/>
            <person name="Mondo S."/>
            <person name="Nolan M."/>
            <person name="Ohm R."/>
            <person name="Pangilinan J."/>
            <person name="Park H.-J."/>
            <person name="Ramirez L."/>
            <person name="Alfaro M."/>
            <person name="Sun H."/>
            <person name="Tritt A."/>
            <person name="Yoshinaga Y."/>
            <person name="Zwiers L.-H."/>
            <person name="Turgeon B."/>
            <person name="Goodwin S."/>
            <person name="Spatafora J."/>
            <person name="Crous P."/>
            <person name="Grigoriev I."/>
        </authorList>
    </citation>
    <scope>NUCLEOTIDE SEQUENCE</scope>
    <source>
        <strain evidence="1">CBS 113389</strain>
    </source>
</reference>
<evidence type="ECO:0000313" key="1">
    <source>
        <dbReference type="EMBL" id="KAF2479151.1"/>
    </source>
</evidence>
<dbReference type="AlphaFoldDB" id="A0A6A6PHD4"/>
<evidence type="ECO:0000313" key="2">
    <source>
        <dbReference type="Proteomes" id="UP000799767"/>
    </source>
</evidence>
<proteinExistence type="predicted"/>
<name>A0A6A6PHD4_9PEZI</name>
<gene>
    <name evidence="1" type="ORF">BDY17DRAFT_327937</name>
</gene>
<dbReference type="PANTHER" id="PTHR47843:SF2">
    <property type="entry name" value="BTB DOMAIN-CONTAINING PROTEIN"/>
    <property type="match status" value="1"/>
</dbReference>
<keyword evidence="2" id="KW-1185">Reference proteome</keyword>